<dbReference type="FunFam" id="1.20.58.220:FF:000004">
    <property type="entry name" value="Phosphate-specific transport system accessory protein PhoU"/>
    <property type="match status" value="1"/>
</dbReference>
<dbReference type="EMBL" id="CAFBMT010000006">
    <property type="protein sequence ID" value="CAB4930233.1"/>
    <property type="molecule type" value="Genomic_DNA"/>
</dbReference>
<evidence type="ECO:0000313" key="13">
    <source>
        <dbReference type="EMBL" id="CAB4997220.1"/>
    </source>
</evidence>
<name>A0A6J6A3M0_9ZZZZ</name>
<evidence type="ECO:0000256" key="3">
    <source>
        <dbReference type="ARBA" id="ARBA00011738"/>
    </source>
</evidence>
<proteinExistence type="inferred from homology"/>
<dbReference type="InterPro" id="IPR038078">
    <property type="entry name" value="PhoU-like_sf"/>
</dbReference>
<dbReference type="EMBL" id="CAFBOL010000052">
    <property type="protein sequence ID" value="CAB4997220.1"/>
    <property type="molecule type" value="Genomic_DNA"/>
</dbReference>
<evidence type="ECO:0000313" key="9">
    <source>
        <dbReference type="EMBL" id="CAB4719117.1"/>
    </source>
</evidence>
<gene>
    <name evidence="9" type="ORF">UFOPK2656_01187</name>
    <name evidence="10" type="ORF">UFOPK3099_01677</name>
    <name evidence="11" type="ORF">UFOPK3267_03058</name>
    <name evidence="12" type="ORF">UFOPK3651_01428</name>
    <name evidence="13" type="ORF">UFOPK3931_01880</name>
    <name evidence="8" type="ORF">UFOPK4189_01261</name>
</gene>
<keyword evidence="5" id="KW-0963">Cytoplasm</keyword>
<evidence type="ECO:0000259" key="7">
    <source>
        <dbReference type="Pfam" id="PF01895"/>
    </source>
</evidence>
<keyword evidence="6" id="KW-0592">Phosphate transport</keyword>
<evidence type="ECO:0000256" key="5">
    <source>
        <dbReference type="ARBA" id="ARBA00022490"/>
    </source>
</evidence>
<evidence type="ECO:0000256" key="6">
    <source>
        <dbReference type="ARBA" id="ARBA00022592"/>
    </source>
</evidence>
<dbReference type="GO" id="GO:0030643">
    <property type="term" value="P:intracellular phosphate ion homeostasis"/>
    <property type="evidence" value="ECO:0007669"/>
    <property type="project" value="InterPro"/>
</dbReference>
<sequence>MDELRKGFHNDLEAARAELARLAALVAELVPRATAVLLDGDLEGAELLIRGDAEIDQRCVDLEEHCIRILALQAPVATELRQVVALLKMIAEVERSADLAGSICKVARRIYGHALDPKLRGLISRMGEQAQQLWTSAIEAFVENDEAKAAAVVDMDAFLDALQKQFIQAIFETQSQTSGSADLQLAMQLAYVARFYERIGDHAVNIAERVRFVVTGWVPDHRKPERVGVDETGSLFVPAPRDVSEDS</sequence>
<dbReference type="InterPro" id="IPR028366">
    <property type="entry name" value="PhoU"/>
</dbReference>
<dbReference type="AlphaFoldDB" id="A0A6J6A3M0"/>
<evidence type="ECO:0000256" key="1">
    <source>
        <dbReference type="ARBA" id="ARBA00004496"/>
    </source>
</evidence>
<dbReference type="GO" id="GO:0005737">
    <property type="term" value="C:cytoplasm"/>
    <property type="evidence" value="ECO:0007669"/>
    <property type="project" value="UniProtKB-SubCell"/>
</dbReference>
<dbReference type="PANTHER" id="PTHR42930">
    <property type="entry name" value="PHOSPHATE-SPECIFIC TRANSPORT SYSTEM ACCESSORY PROTEIN PHOU"/>
    <property type="match status" value="1"/>
</dbReference>
<evidence type="ECO:0000256" key="2">
    <source>
        <dbReference type="ARBA" id="ARBA00008107"/>
    </source>
</evidence>
<protein>
    <submittedName>
        <fullName evidence="8">Unannotated protein</fullName>
    </submittedName>
</protein>
<dbReference type="NCBIfam" id="TIGR02135">
    <property type="entry name" value="phoU_full"/>
    <property type="match status" value="1"/>
</dbReference>
<dbReference type="PANTHER" id="PTHR42930:SF3">
    <property type="entry name" value="PHOSPHATE-SPECIFIC TRANSPORT SYSTEM ACCESSORY PROTEIN PHOU"/>
    <property type="match status" value="1"/>
</dbReference>
<dbReference type="EMBL" id="CAFAAV010000131">
    <property type="protein sequence ID" value="CAB4825852.1"/>
    <property type="molecule type" value="Genomic_DNA"/>
</dbReference>
<feature type="domain" description="PhoU" evidence="7">
    <location>
        <begin position="19"/>
        <end position="106"/>
    </location>
</feature>
<dbReference type="PIRSF" id="PIRSF003107">
    <property type="entry name" value="PhoU"/>
    <property type="match status" value="1"/>
</dbReference>
<keyword evidence="4" id="KW-0813">Transport</keyword>
<dbReference type="EMBL" id="CAESGF010000006">
    <property type="protein sequence ID" value="CAB4363481.1"/>
    <property type="molecule type" value="Genomic_DNA"/>
</dbReference>
<dbReference type="InterPro" id="IPR026022">
    <property type="entry name" value="PhoU_dom"/>
</dbReference>
<dbReference type="GO" id="GO:0006817">
    <property type="term" value="P:phosphate ion transport"/>
    <property type="evidence" value="ECO:0007669"/>
    <property type="project" value="UniProtKB-KW"/>
</dbReference>
<evidence type="ECO:0000313" key="12">
    <source>
        <dbReference type="EMBL" id="CAB4930233.1"/>
    </source>
</evidence>
<dbReference type="Pfam" id="PF01895">
    <property type="entry name" value="PhoU"/>
    <property type="match status" value="2"/>
</dbReference>
<evidence type="ECO:0000256" key="4">
    <source>
        <dbReference type="ARBA" id="ARBA00022448"/>
    </source>
</evidence>
<evidence type="ECO:0000313" key="11">
    <source>
        <dbReference type="EMBL" id="CAB4853526.1"/>
    </source>
</evidence>
<dbReference type="EMBL" id="CAFBIY010000274">
    <property type="protein sequence ID" value="CAB4853526.1"/>
    <property type="molecule type" value="Genomic_DNA"/>
</dbReference>
<comment type="subunit">
    <text evidence="3">Homodimer.</text>
</comment>
<dbReference type="GO" id="GO:0045936">
    <property type="term" value="P:negative regulation of phosphate metabolic process"/>
    <property type="evidence" value="ECO:0007669"/>
    <property type="project" value="InterPro"/>
</dbReference>
<dbReference type="Gene3D" id="1.20.58.220">
    <property type="entry name" value="Phosphate transport system protein phou homolog 2, domain 2"/>
    <property type="match status" value="1"/>
</dbReference>
<organism evidence="8">
    <name type="scientific">freshwater metagenome</name>
    <dbReference type="NCBI Taxonomy" id="449393"/>
    <lineage>
        <taxon>unclassified sequences</taxon>
        <taxon>metagenomes</taxon>
        <taxon>ecological metagenomes</taxon>
    </lineage>
</organism>
<evidence type="ECO:0000313" key="8">
    <source>
        <dbReference type="EMBL" id="CAB4363481.1"/>
    </source>
</evidence>
<comment type="similarity">
    <text evidence="2">Belongs to the PhoU family.</text>
</comment>
<dbReference type="SUPFAM" id="SSF109755">
    <property type="entry name" value="PhoU-like"/>
    <property type="match status" value="1"/>
</dbReference>
<reference evidence="8" key="1">
    <citation type="submission" date="2020-05" db="EMBL/GenBank/DDBJ databases">
        <authorList>
            <person name="Chiriac C."/>
            <person name="Salcher M."/>
            <person name="Ghai R."/>
            <person name="Kavagutti S V."/>
        </authorList>
    </citation>
    <scope>NUCLEOTIDE SEQUENCE</scope>
</reference>
<accession>A0A6J6A3M0</accession>
<evidence type="ECO:0000313" key="10">
    <source>
        <dbReference type="EMBL" id="CAB4825852.1"/>
    </source>
</evidence>
<comment type="subcellular location">
    <subcellularLocation>
        <location evidence="1">Cytoplasm</location>
    </subcellularLocation>
</comment>
<feature type="domain" description="PhoU" evidence="7">
    <location>
        <begin position="123"/>
        <end position="210"/>
    </location>
</feature>
<dbReference type="EMBL" id="CAEZYF010000006">
    <property type="protein sequence ID" value="CAB4719117.1"/>
    <property type="molecule type" value="Genomic_DNA"/>
</dbReference>